<feature type="compositionally biased region" description="Polar residues" evidence="2">
    <location>
        <begin position="41"/>
        <end position="53"/>
    </location>
</feature>
<dbReference type="Pfam" id="PF22746">
    <property type="entry name" value="SHOCT-like_DUF2089-C"/>
    <property type="match status" value="1"/>
</dbReference>
<name>A0A0R1W5Y5_9LACO</name>
<evidence type="ECO:0000313" key="5">
    <source>
        <dbReference type="EMBL" id="KRM12941.1"/>
    </source>
</evidence>
<feature type="region of interest" description="Disordered" evidence="2">
    <location>
        <begin position="37"/>
        <end position="74"/>
    </location>
</feature>
<dbReference type="STRING" id="1423735.FC15_GL000142"/>
<dbReference type="NCBIfam" id="NF038025">
    <property type="entry name" value="dapto_LiaX"/>
    <property type="match status" value="1"/>
</dbReference>
<sequence length="516" mass="57917">MEVNNMNERERILELVKKGIITSEEGLVLLENLAKKKEASTEATMNRTTQTYSNNEQADHDSDDDDEDFDDDQNLDDAEDEALDKFEQRLSELKTELAASNDQLAETQTKIAAVQRQIDRDQEHITVIDAMEDLDSLTDEKVQERTEAKGRVVELQQTVENLELAESELTQKISDLNKEIGKLTRDRIKESIHFDEIRDQTASTFNDLGEKVSDLGTSIGGFVRNTVKNVVDNIDWNDVTIRVPGIVSSSFKHDFIYEDATATILDIKNANGAVKISSWDQDDIKVAANIKLYGKMDEADQLSSFLKRSHIEVTEDRFIFQVPNKRVQADLQIFLPKRTYDHVTLNLLNGDIEIKDFTGKDVYLKTTNGEANLNRIDATMIEFEGVNGSVNLDESQLREALFSTVNGNVTVNAKVRAGDLSTVNGNVKVTLHNDDLHRLDVSSVHGTVKVAVQENLDLHGVAKTRLGTVRTRMSHLEITDEKTTTGKRLNFKRGETEGADLNLSSTSGIIYLKDNQ</sequence>
<dbReference type="InterPro" id="IPR058219">
    <property type="entry name" value="LiaX"/>
</dbReference>
<evidence type="ECO:0000256" key="1">
    <source>
        <dbReference type="SAM" id="Coils"/>
    </source>
</evidence>
<comment type="caution">
    <text evidence="5">The sequence shown here is derived from an EMBL/GenBank/DDBJ whole genome shotgun (WGS) entry which is preliminary data.</text>
</comment>
<dbReference type="Pfam" id="PF13349">
    <property type="entry name" value="DUF4097"/>
    <property type="match status" value="1"/>
</dbReference>
<keyword evidence="6" id="KW-1185">Reference proteome</keyword>
<evidence type="ECO:0000313" key="6">
    <source>
        <dbReference type="Proteomes" id="UP000051315"/>
    </source>
</evidence>
<gene>
    <name evidence="5" type="ORF">FC15_GL000142</name>
</gene>
<feature type="domain" description="DUF4097" evidence="3">
    <location>
        <begin position="265"/>
        <end position="508"/>
    </location>
</feature>
<dbReference type="OrthoDB" id="2240743at2"/>
<feature type="compositionally biased region" description="Acidic residues" evidence="2">
    <location>
        <begin position="61"/>
        <end position="74"/>
    </location>
</feature>
<dbReference type="PATRIC" id="fig|1423735.3.peg.144"/>
<keyword evidence="1" id="KW-0175">Coiled coil</keyword>
<proteinExistence type="predicted"/>
<evidence type="ECO:0000256" key="2">
    <source>
        <dbReference type="SAM" id="MobiDB-lite"/>
    </source>
</evidence>
<dbReference type="EMBL" id="AZFX01000010">
    <property type="protein sequence ID" value="KRM12941.1"/>
    <property type="molecule type" value="Genomic_DNA"/>
</dbReference>
<organism evidence="5 6">
    <name type="scientific">Lapidilactobacillus concavus DSM 17758</name>
    <dbReference type="NCBI Taxonomy" id="1423735"/>
    <lineage>
        <taxon>Bacteria</taxon>
        <taxon>Bacillati</taxon>
        <taxon>Bacillota</taxon>
        <taxon>Bacilli</taxon>
        <taxon>Lactobacillales</taxon>
        <taxon>Lactobacillaceae</taxon>
        <taxon>Lapidilactobacillus</taxon>
    </lineage>
</organism>
<reference evidence="5 6" key="1">
    <citation type="journal article" date="2015" name="Genome Announc.">
        <title>Expanding the biotechnology potential of lactobacilli through comparative genomics of 213 strains and associated genera.</title>
        <authorList>
            <person name="Sun Z."/>
            <person name="Harris H.M."/>
            <person name="McCann A."/>
            <person name="Guo C."/>
            <person name="Argimon S."/>
            <person name="Zhang W."/>
            <person name="Yang X."/>
            <person name="Jeffery I.B."/>
            <person name="Cooney J.C."/>
            <person name="Kagawa T.F."/>
            <person name="Liu W."/>
            <person name="Song Y."/>
            <person name="Salvetti E."/>
            <person name="Wrobel A."/>
            <person name="Rasinkangas P."/>
            <person name="Parkhill J."/>
            <person name="Rea M.C."/>
            <person name="O'Sullivan O."/>
            <person name="Ritari J."/>
            <person name="Douillard F.P."/>
            <person name="Paul Ross R."/>
            <person name="Yang R."/>
            <person name="Briner A.E."/>
            <person name="Felis G.E."/>
            <person name="de Vos W.M."/>
            <person name="Barrangou R."/>
            <person name="Klaenhammer T.R."/>
            <person name="Caufield P.W."/>
            <person name="Cui Y."/>
            <person name="Zhang H."/>
            <person name="O'Toole P.W."/>
        </authorList>
    </citation>
    <scope>NUCLEOTIDE SEQUENCE [LARGE SCALE GENOMIC DNA]</scope>
    <source>
        <strain evidence="5 6">DSM 17758</strain>
    </source>
</reference>
<protein>
    <submittedName>
        <fullName evidence="5">Uncharacterized protein</fullName>
    </submittedName>
</protein>
<accession>A0A0R1W5Y5</accession>
<dbReference type="InterPro" id="IPR025164">
    <property type="entry name" value="Toastrack_DUF4097"/>
</dbReference>
<dbReference type="Proteomes" id="UP000051315">
    <property type="component" value="Unassembled WGS sequence"/>
</dbReference>
<evidence type="ECO:0000259" key="3">
    <source>
        <dbReference type="Pfam" id="PF13349"/>
    </source>
</evidence>
<dbReference type="InterPro" id="IPR053959">
    <property type="entry name" value="YvlB/LiaX_N"/>
</dbReference>
<feature type="coiled-coil region" evidence="1">
    <location>
        <begin position="76"/>
        <end position="186"/>
    </location>
</feature>
<dbReference type="AlphaFoldDB" id="A0A0R1W5Y5"/>
<evidence type="ECO:0000259" key="4">
    <source>
        <dbReference type="Pfam" id="PF22746"/>
    </source>
</evidence>
<feature type="domain" description="YvlB/LiaX N-terminal" evidence="4">
    <location>
        <begin position="7"/>
        <end position="38"/>
    </location>
</feature>